<dbReference type="RefSeq" id="WP_184432033.1">
    <property type="nucleotide sequence ID" value="NZ_JACIGI010000005.1"/>
</dbReference>
<dbReference type="Proteomes" id="UP000555728">
    <property type="component" value="Unassembled WGS sequence"/>
</dbReference>
<proteinExistence type="predicted"/>
<keyword evidence="3" id="KW-1185">Reference proteome</keyword>
<sequence length="403" mass="40979">MSLIYPTITLLARPDVQPSALTVARPSAATRIDPLGRVVAVAADSLRHDYDPDTGHYRGWLIEEARTNRIVSSESMAPSPWQTTGASLTSDTVTGPDGLTGADTLTEDSASTVHTLYQDGLAYAAGQPHTLSVFAKSHGRERLQLVLPSTAFGTVHSAVFDLTTGTVGFTEGTVTTSLRALPDGWVRCALTATAVAGGTSNAHFRLRDSGGVSDYPGDGVSGVHLWGAQMEGGGFPTSYIPTADAPVTRAADAIHLTLAGRPFNPREGALLVSGAAEAGTTATLCEIGDGGPGHRFAVTLDPDAGTAAFTVVTGGATVASLSHGGVTAGTLVRAAAAYAVDDFAFGVGGGTVATDGAGALPASPTTLTVGGTGAGVVGPRCWVRQIGVFPRRLADDDLQTLTL</sequence>
<comment type="caution">
    <text evidence="2">The sequence shown here is derived from an EMBL/GenBank/DDBJ whole genome shotgun (WGS) entry which is preliminary data.</text>
</comment>
<accession>A0A7W6RXM8</accession>
<reference evidence="2 3" key="1">
    <citation type="submission" date="2020-08" db="EMBL/GenBank/DDBJ databases">
        <title>Genome sequencing of Purple Non-Sulfur Bacteria from various extreme environments.</title>
        <authorList>
            <person name="Mayer M."/>
        </authorList>
    </citation>
    <scope>NUCLEOTIDE SEQUENCE [LARGE SCALE GENOMIC DNA]</scope>
    <source>
        <strain evidence="2 3">JA135</strain>
    </source>
</reference>
<dbReference type="AlphaFoldDB" id="A0A7W6RXM8"/>
<evidence type="ECO:0000256" key="1">
    <source>
        <dbReference type="SAM" id="MobiDB-lite"/>
    </source>
</evidence>
<protein>
    <submittedName>
        <fullName evidence="2">Uncharacterized protein</fullName>
    </submittedName>
</protein>
<evidence type="ECO:0000313" key="3">
    <source>
        <dbReference type="Proteomes" id="UP000555728"/>
    </source>
</evidence>
<feature type="compositionally biased region" description="Polar residues" evidence="1">
    <location>
        <begin position="72"/>
        <end position="93"/>
    </location>
</feature>
<gene>
    <name evidence="2" type="ORF">GGD88_000840</name>
</gene>
<organism evidence="2 3">
    <name type="scientific">Roseospira goensis</name>
    <dbReference type="NCBI Taxonomy" id="391922"/>
    <lineage>
        <taxon>Bacteria</taxon>
        <taxon>Pseudomonadati</taxon>
        <taxon>Pseudomonadota</taxon>
        <taxon>Alphaproteobacteria</taxon>
        <taxon>Rhodospirillales</taxon>
        <taxon>Rhodospirillaceae</taxon>
        <taxon>Roseospira</taxon>
    </lineage>
</organism>
<feature type="region of interest" description="Disordered" evidence="1">
    <location>
        <begin position="72"/>
        <end position="99"/>
    </location>
</feature>
<evidence type="ECO:0000313" key="2">
    <source>
        <dbReference type="EMBL" id="MBB4285123.1"/>
    </source>
</evidence>
<dbReference type="EMBL" id="JACIGI010000005">
    <property type="protein sequence ID" value="MBB4285123.1"/>
    <property type="molecule type" value="Genomic_DNA"/>
</dbReference>
<name>A0A7W6RXM8_9PROT</name>